<gene>
    <name evidence="2" type="ORF">TPC1_31124</name>
</gene>
<feature type="coiled-coil region" evidence="1">
    <location>
        <begin position="86"/>
        <end position="120"/>
    </location>
</feature>
<dbReference type="EMBL" id="GDID01007225">
    <property type="protein sequence ID" value="JAP89381.1"/>
    <property type="molecule type" value="Transcribed_RNA"/>
</dbReference>
<feature type="non-terminal residue" evidence="2">
    <location>
        <position position="406"/>
    </location>
</feature>
<feature type="coiled-coil region" evidence="1">
    <location>
        <begin position="159"/>
        <end position="227"/>
    </location>
</feature>
<keyword evidence="1" id="KW-0175">Coiled coil</keyword>
<evidence type="ECO:0000313" key="2">
    <source>
        <dbReference type="EMBL" id="JAP89381.1"/>
    </source>
</evidence>
<evidence type="ECO:0000256" key="1">
    <source>
        <dbReference type="SAM" id="Coils"/>
    </source>
</evidence>
<protein>
    <submittedName>
        <fullName evidence="2">Uncharacterized protein</fullName>
    </submittedName>
</protein>
<accession>A0A146K162</accession>
<proteinExistence type="predicted"/>
<reference evidence="2" key="1">
    <citation type="submission" date="2015-07" db="EMBL/GenBank/DDBJ databases">
        <title>Adaptation to a free-living lifestyle via gene acquisitions in the diplomonad Trepomonas sp. PC1.</title>
        <authorList>
            <person name="Xu F."/>
            <person name="Jerlstrom-Hultqvist J."/>
            <person name="Kolisko M."/>
            <person name="Simpson A.G.B."/>
            <person name="Roger A.J."/>
            <person name="Svard S.G."/>
            <person name="Andersson J.O."/>
        </authorList>
    </citation>
    <scope>NUCLEOTIDE SEQUENCE</scope>
    <source>
        <strain evidence="2">PC1</strain>
    </source>
</reference>
<dbReference type="AlphaFoldDB" id="A0A146K162"/>
<organism evidence="2">
    <name type="scientific">Trepomonas sp. PC1</name>
    <dbReference type="NCBI Taxonomy" id="1076344"/>
    <lineage>
        <taxon>Eukaryota</taxon>
        <taxon>Metamonada</taxon>
        <taxon>Diplomonadida</taxon>
        <taxon>Hexamitidae</taxon>
        <taxon>Hexamitinae</taxon>
        <taxon>Trepomonas</taxon>
    </lineage>
</organism>
<name>A0A146K162_9EUKA</name>
<feature type="coiled-coil region" evidence="1">
    <location>
        <begin position="276"/>
        <end position="350"/>
    </location>
</feature>
<sequence>MCFIKMQNKITNSQSMSNNKQKVQELRFSIQKTEQFICKVKQDLWSFLNPNKSPSSPNLLLETNELKSVIQQVKQGENLDQKQPKLLMLQQQNEAFIKQISELRQNNEKLMADNVQMLKQVQQAQILAQENEDVLQLSKAQKQQNDDLQHFVTGLGQALIELQSKFDEQTKDLKQQIENATSCHIMQDETSINQEIQLENDSLKHEIKQKQYEIDLLKCQLSEAKSAEQQLPKLRPKPSFNSLSMITNPYDQEIISPGKNEVLIEVMNEDEITCQIESQKRHIISLEEENQKLKTQVYNLNLQIYQSGKQFEPTDNRDEQIECLKEALKLQQEENKKLQSQKQIVAVKETENEGFQAVDYKKYSKTLEKCIHVYRSFLNECNELKKADDAVFQTEQIQFEPLTTNE</sequence>